<keyword evidence="13" id="KW-0391">Immunity</keyword>
<evidence type="ECO:0000256" key="3">
    <source>
        <dbReference type="ARBA" id="ARBA00004502"/>
    </source>
</evidence>
<dbReference type="FunFam" id="1.20.120.340:FF:000004">
    <property type="entry name" value="Perilipin"/>
    <property type="match status" value="1"/>
</dbReference>
<feature type="compositionally biased region" description="Basic and acidic residues" evidence="22">
    <location>
        <begin position="829"/>
        <end position="841"/>
    </location>
</feature>
<dbReference type="Gene3D" id="3.30.720.170">
    <property type="entry name" value="Perilipin, alpha-beta domain"/>
    <property type="match status" value="1"/>
</dbReference>
<dbReference type="InterPro" id="IPR004279">
    <property type="entry name" value="Perilipin"/>
</dbReference>
<name>A0AA41N184_SCICA</name>
<feature type="compositionally biased region" description="Low complexity" evidence="22">
    <location>
        <begin position="809"/>
        <end position="825"/>
    </location>
</feature>
<feature type="region of interest" description="Disordered" evidence="22">
    <location>
        <begin position="748"/>
        <end position="855"/>
    </location>
</feature>
<dbReference type="GO" id="GO:0045087">
    <property type="term" value="P:innate immune response"/>
    <property type="evidence" value="ECO:0007669"/>
    <property type="project" value="UniProtKB-KW"/>
</dbReference>
<dbReference type="FunFam" id="1.25.40.780:FF:000001">
    <property type="entry name" value="TIR domain-containing adapter molecule 1"/>
    <property type="match status" value="1"/>
</dbReference>
<dbReference type="GO" id="GO:0043123">
    <property type="term" value="P:positive regulation of canonical NF-kappaB signal transduction"/>
    <property type="evidence" value="ECO:0007669"/>
    <property type="project" value="UniProtKB-ARBA"/>
</dbReference>
<keyword evidence="10" id="KW-0551">Lipid droplet</keyword>
<evidence type="ECO:0000256" key="5">
    <source>
        <dbReference type="ARBA" id="ARBA00006311"/>
    </source>
</evidence>
<keyword evidence="7" id="KW-1017">Isopeptide bond</keyword>
<evidence type="ECO:0000256" key="16">
    <source>
        <dbReference type="ARBA" id="ARBA00023198"/>
    </source>
</evidence>
<evidence type="ECO:0000259" key="23">
    <source>
        <dbReference type="PROSITE" id="PS50104"/>
    </source>
</evidence>
<evidence type="ECO:0000256" key="22">
    <source>
        <dbReference type="SAM" id="MobiDB-lite"/>
    </source>
</evidence>
<evidence type="ECO:0000256" key="19">
    <source>
        <dbReference type="ARBA" id="ARBA00072692"/>
    </source>
</evidence>
<keyword evidence="8" id="KW-0597">Phosphoprotein</keyword>
<dbReference type="GO" id="GO:0005739">
    <property type="term" value="C:mitochondrion"/>
    <property type="evidence" value="ECO:0007669"/>
    <property type="project" value="UniProtKB-SubCell"/>
</dbReference>
<dbReference type="SUPFAM" id="SSF52200">
    <property type="entry name" value="Toll/Interleukin receptor TIR domain"/>
    <property type="match status" value="1"/>
</dbReference>
<feature type="coiled-coil region" evidence="21">
    <location>
        <begin position="410"/>
        <end position="437"/>
    </location>
</feature>
<keyword evidence="17" id="KW-0968">Cytoplasmic vesicle</keyword>
<feature type="compositionally biased region" description="Pro residues" evidence="22">
    <location>
        <begin position="1557"/>
        <end position="1587"/>
    </location>
</feature>
<dbReference type="InterPro" id="IPR025735">
    <property type="entry name" value="RHIM"/>
</dbReference>
<reference evidence="24" key="1">
    <citation type="submission" date="2020-03" db="EMBL/GenBank/DDBJ databases">
        <title>Studies in the Genomics of Life Span.</title>
        <authorList>
            <person name="Glass D."/>
        </authorList>
    </citation>
    <scope>NUCLEOTIDE SEQUENCE</scope>
    <source>
        <strain evidence="24">SUZIE</strain>
        <tissue evidence="24">Muscle</tissue>
    </source>
</reference>
<evidence type="ECO:0000256" key="4">
    <source>
        <dbReference type="ARBA" id="ARBA00004514"/>
    </source>
</evidence>
<dbReference type="GO" id="GO:0005768">
    <property type="term" value="C:endosome"/>
    <property type="evidence" value="ECO:0007669"/>
    <property type="project" value="TreeGrafter"/>
</dbReference>
<dbReference type="Pfam" id="PF17798">
    <property type="entry name" value="TRIF-NTD"/>
    <property type="match status" value="1"/>
</dbReference>
<keyword evidence="11" id="KW-0053">Apoptosis</keyword>
<evidence type="ECO:0000256" key="9">
    <source>
        <dbReference type="ARBA" id="ARBA00022588"/>
    </source>
</evidence>
<comment type="function">
    <text evidence="18">Involved in innate immunity against invading pathogens. Adapter used by TLR3, TLR4 (through TICAM2) and TLR5 to mediate NF-kappa-B and interferon-regulatory factor (IRF) activation, and to induce apoptosis. Ligand binding to these receptors results in TRIF recruitment through its TIR domain. Distinct protein-interaction motifs allow recruitment of the effector proteins TBK1, TRAF6 and RIPK1, which in turn, lead to the activation of transcription factors IRF3 and IRF7, NF-kappa-B and FADD respectively. Phosphorylation by TBK1 on the pLxIS motif leads to recruitment and subsequent activation of the transcription factor IRF3 to induce expression of type I interferon and exert a potent immunity against invading pathogens. Component of a multi-helicase-TICAM1 complex that acts as a cytoplasmic sensor of viral double-stranded RNA (dsRNA) and plays a role in the activation of a cascade of antiviral responses including the induction of pro-inflammatory cytokines.</text>
</comment>
<proteinExistence type="inferred from homology"/>
<dbReference type="PANTHER" id="PTHR47230:SF1">
    <property type="entry name" value="TIR DOMAIN-CONTAINING ADAPTER MOLECULE 1"/>
    <property type="match status" value="1"/>
</dbReference>
<sequence>MALVGAKASAGGELVPLWTLGSSCLSPAHVERRLVRRACRWAECLVHNNGRCPSGRLLEERVECWPLRPTPADRVPAADNMSSNGPGTEVEADTQVTAEEPVQQPSVVARVASMPLISSTCDVVSAAYASTKESHPQVKAVCDAAEKSVKTLTAAAVSGAQPLLSKLEPQIASASEYAHRGLDRLEQSLPVLQQPPEKSKSHRAPAARPLSFLGTVSPVGPGSLDLGDVAVEAELSPSRKLRAGGRRMRTAKLSKAVRQSSCSAAHVVLAETKELLASRVSGAREMVSDTVSSAKDAVTTRVTGAVDMTCGAVQSGVDLTKSMVTSGVHSVMGSRVGQMVMSGVDTVLGRSEAWMDNHLPMTNDELARIATSLEGFDGASVQQQRQEQSYFVRLGSLSERLRQHAYQHSLAKLRGTRQRAQEALQQLAQALSLMETVRQGVDQKLVEGQQKLHQMWLSWDQKEPQPQGAQDPAKPEQVELQALAMFRGITQQLQTTCASLGSSIQGLPAHVKDQAQQARRQVEALQATFSSVHSFQDLSGSILTQSREQVTRAREALDHMVEYVAQNAPITWLVGPFAPGVTEKAPEGKEDTGAGNPKGPREGGGARNGLGLLTTDLQADGDKPAHVCLQQDQVTGKGAGAGNATCLSSLGKAPWLRPHGRKVHRGPSCCGLAVCLSGPRPGRRPRRVGEPSFRWGGALCPQRTAPPQVQRDASRTFSARTEAVAPAARSAWVAGGCALRASWGQAPLDTGRPGRGGVGSALGGPVPGRLVPGRAAPRGRRGGATGTFPGEAAEAGAAPESRGRGRGGASPCAATEATAATAVAAPRTQDARSGREEEEGRCAGASRSCRESTAGHVHPECPLRARQVLLLGGPAHKSHLEEEGGFQPPDLHLTTGRTASAGERGLSPPAIRGLSADQETLREGDHLFAPHWASALVCCSRPLEAGPPRGILGSLGRDRLVQLQHRLRALGPGCRGAELLHAMVLLQLGQEAEARSSLEALRADAGARLVARQWAGVDSTEAPEEAPEESAEVSWTVARLYHLLAEERLCPASMRDAAYQAALRTPSAKDGQRLAELQEEAQDPCGRDVVGSLGGFQPLCSDRGRLPASSASPSGARSLPRPIEGQPDWSRGCSLRSTGSPISLASNLEISQSPTMPLGSPHRSTHGPSKLCREPQASPVPEPVPTGCQEPEEMSWPPAGDTARSLELPDCPAPRLPEAAPGPASAHLPDSPAAPETSSHFPVECTEVSTGPGPLPLPMVEATESPGLVKDRTAPQLSGGEAAPQKSTPCPPTPAAPLPSAAPSSWCWPPLASLSPGTTSSEPGSPEQFYNFVILHARADEQVALRVRERLEALGVPDGATFCEDFQVPGRGELRCLQDAIDHSGFTILLLTPNFNCRLSLHQVSQALMSSFTQHGRQDCVVPFLPLESSLEQLSPDTAGLLAGLVWLDESSKIFPRKVASTFKPQKLQARKAHWRKEQDVRALRAHSQHLEGERRHAAAVGAAYSACLQSYLSWQAQVEKLQAAFGSHLSLGTHGPHPSQVPFGGQAPLAGASPFPAWPGGPPPAPPSPWPAGPAPAFPPPAPPQAPGVQPLIIHHAQMVQLGLNNHMWNQRAAQAPEDETPEAEGR</sequence>
<dbReference type="PANTHER" id="PTHR47230">
    <property type="entry name" value="TIR DOMAIN-CONTAINING ADAPTER MOLECULE 1"/>
    <property type="match status" value="1"/>
</dbReference>
<feature type="region of interest" description="Disordered" evidence="22">
    <location>
        <begin position="581"/>
        <end position="610"/>
    </location>
</feature>
<dbReference type="GO" id="GO:0051607">
    <property type="term" value="P:defense response to virus"/>
    <property type="evidence" value="ECO:0007669"/>
    <property type="project" value="UniProtKB-KW"/>
</dbReference>
<evidence type="ECO:0000256" key="12">
    <source>
        <dbReference type="ARBA" id="ARBA00022843"/>
    </source>
</evidence>
<dbReference type="Pfam" id="PF03036">
    <property type="entry name" value="Perilipin"/>
    <property type="match status" value="2"/>
</dbReference>
<dbReference type="InterPro" id="IPR035897">
    <property type="entry name" value="Toll_tir_struct_dom_sf"/>
</dbReference>
<dbReference type="InterPro" id="IPR000157">
    <property type="entry name" value="TIR_dom"/>
</dbReference>
<evidence type="ECO:0000256" key="18">
    <source>
        <dbReference type="ARBA" id="ARBA00058911"/>
    </source>
</evidence>
<feature type="compositionally biased region" description="Polar residues" evidence="22">
    <location>
        <begin position="1135"/>
        <end position="1155"/>
    </location>
</feature>
<evidence type="ECO:0000256" key="17">
    <source>
        <dbReference type="ARBA" id="ARBA00023329"/>
    </source>
</evidence>
<dbReference type="InterPro" id="IPR046946">
    <property type="entry name" value="TCAM1/2"/>
</dbReference>
<dbReference type="SUPFAM" id="SSF109775">
    <property type="entry name" value="Mannose-6-phosphate receptor binding protein 1 (Tip47), C-terminal domain"/>
    <property type="match status" value="1"/>
</dbReference>
<evidence type="ECO:0000256" key="15">
    <source>
        <dbReference type="ARBA" id="ARBA00023128"/>
    </source>
</evidence>
<dbReference type="Gene3D" id="1.25.40.780">
    <property type="match status" value="1"/>
</dbReference>
<evidence type="ECO:0000256" key="20">
    <source>
        <dbReference type="ARBA" id="ARBA00076696"/>
    </source>
</evidence>
<keyword evidence="14" id="KW-0051">Antiviral defense</keyword>
<feature type="compositionally biased region" description="Low complexity" evidence="22">
    <location>
        <begin position="767"/>
        <end position="776"/>
    </location>
</feature>
<accession>A0AA41N184</accession>
<dbReference type="GO" id="GO:0005776">
    <property type="term" value="C:autophagosome"/>
    <property type="evidence" value="ECO:0007669"/>
    <property type="project" value="UniProtKB-SubCell"/>
</dbReference>
<evidence type="ECO:0000256" key="14">
    <source>
        <dbReference type="ARBA" id="ARBA00023118"/>
    </source>
</evidence>
<dbReference type="GO" id="GO:0032481">
    <property type="term" value="P:positive regulation of type I interferon production"/>
    <property type="evidence" value="ECO:0007669"/>
    <property type="project" value="TreeGrafter"/>
</dbReference>
<dbReference type="Pfam" id="PF12721">
    <property type="entry name" value="RHIM"/>
    <property type="match status" value="1"/>
</dbReference>
<evidence type="ECO:0000313" key="24">
    <source>
        <dbReference type="EMBL" id="MBZ3881604.1"/>
    </source>
</evidence>
<organism evidence="24 25">
    <name type="scientific">Sciurus carolinensis</name>
    <name type="common">Eastern gray squirrel</name>
    <dbReference type="NCBI Taxonomy" id="30640"/>
    <lineage>
        <taxon>Eukaryota</taxon>
        <taxon>Metazoa</taxon>
        <taxon>Chordata</taxon>
        <taxon>Craniata</taxon>
        <taxon>Vertebrata</taxon>
        <taxon>Euteleostomi</taxon>
        <taxon>Mammalia</taxon>
        <taxon>Eutheria</taxon>
        <taxon>Euarchontoglires</taxon>
        <taxon>Glires</taxon>
        <taxon>Rodentia</taxon>
        <taxon>Sciuromorpha</taxon>
        <taxon>Sciuridae</taxon>
        <taxon>Sciurinae</taxon>
        <taxon>Sciurini</taxon>
        <taxon>Sciurus</taxon>
    </lineage>
</organism>
<keyword evidence="12" id="KW-0832">Ubl conjugation</keyword>
<feature type="region of interest" description="Disordered" evidence="22">
    <location>
        <begin position="681"/>
        <end position="710"/>
    </location>
</feature>
<dbReference type="GO" id="GO:0005829">
    <property type="term" value="C:cytosol"/>
    <property type="evidence" value="ECO:0007669"/>
    <property type="project" value="UniProtKB-SubCell"/>
</dbReference>
<feature type="region of interest" description="Disordered" evidence="22">
    <location>
        <begin position="1104"/>
        <end position="1301"/>
    </location>
</feature>
<evidence type="ECO:0000256" key="2">
    <source>
        <dbReference type="ARBA" id="ARBA00004419"/>
    </source>
</evidence>
<comment type="subcellular location">
    <subcellularLocation>
        <location evidence="4">Cytoplasm</location>
        <location evidence="4">Cytosol</location>
    </subcellularLocation>
    <subcellularLocation>
        <location evidence="2">Cytoplasmic vesicle</location>
        <location evidence="2">Autophagosome</location>
    </subcellularLocation>
    <subcellularLocation>
        <location evidence="3">Lipid droplet</location>
    </subcellularLocation>
    <subcellularLocation>
        <location evidence="1">Mitochondrion</location>
    </subcellularLocation>
</comment>
<feature type="compositionally biased region" description="Low complexity" evidence="22">
    <location>
        <begin position="1106"/>
        <end position="1122"/>
    </location>
</feature>
<comment type="caution">
    <text evidence="24">The sequence shown here is derived from an EMBL/GenBank/DDBJ whole genome shotgun (WGS) entry which is preliminary data.</text>
</comment>
<dbReference type="GO" id="GO:0043330">
    <property type="term" value="P:response to exogenous dsRNA"/>
    <property type="evidence" value="ECO:0007669"/>
    <property type="project" value="UniProtKB-ARBA"/>
</dbReference>
<keyword evidence="6" id="KW-0963">Cytoplasm</keyword>
<dbReference type="GO" id="GO:0035591">
    <property type="term" value="F:signaling adaptor activity"/>
    <property type="evidence" value="ECO:0007669"/>
    <property type="project" value="TreeGrafter"/>
</dbReference>
<dbReference type="Gene3D" id="3.40.50.10140">
    <property type="entry name" value="Toll/interleukin-1 receptor homology (TIR) domain"/>
    <property type="match status" value="1"/>
</dbReference>
<feature type="compositionally biased region" description="Low complexity" evidence="22">
    <location>
        <begin position="786"/>
        <end position="800"/>
    </location>
</feature>
<evidence type="ECO:0000256" key="11">
    <source>
        <dbReference type="ARBA" id="ARBA00022703"/>
    </source>
</evidence>
<evidence type="ECO:0000313" key="25">
    <source>
        <dbReference type="Proteomes" id="UP001166674"/>
    </source>
</evidence>
<dbReference type="EMBL" id="JAATJV010377544">
    <property type="protein sequence ID" value="MBZ3881604.1"/>
    <property type="molecule type" value="Genomic_DNA"/>
</dbReference>
<feature type="compositionally biased region" description="Gly residues" evidence="22">
    <location>
        <begin position="753"/>
        <end position="766"/>
    </location>
</feature>
<dbReference type="GO" id="GO:0005811">
    <property type="term" value="C:lipid droplet"/>
    <property type="evidence" value="ECO:0007669"/>
    <property type="project" value="UniProtKB-SubCell"/>
</dbReference>
<dbReference type="GO" id="GO:0007166">
    <property type="term" value="P:cell surface receptor signaling pathway"/>
    <property type="evidence" value="ECO:0007669"/>
    <property type="project" value="UniProtKB-ARBA"/>
</dbReference>
<comment type="similarity">
    <text evidence="5">Belongs to the perilipin family.</text>
</comment>
<evidence type="ECO:0000256" key="10">
    <source>
        <dbReference type="ARBA" id="ARBA00022677"/>
    </source>
</evidence>
<keyword evidence="15" id="KW-0496">Mitochondrion</keyword>
<keyword evidence="16" id="KW-0395">Inflammatory response</keyword>
<dbReference type="GO" id="GO:0006954">
    <property type="term" value="P:inflammatory response"/>
    <property type="evidence" value="ECO:0007669"/>
    <property type="project" value="UniProtKB-KW"/>
</dbReference>
<dbReference type="InterPro" id="IPR040886">
    <property type="entry name" value="TRIF_N"/>
</dbReference>
<evidence type="ECO:0000256" key="6">
    <source>
        <dbReference type="ARBA" id="ARBA00022490"/>
    </source>
</evidence>
<feature type="region of interest" description="Disordered" evidence="22">
    <location>
        <begin position="1537"/>
        <end position="1590"/>
    </location>
</feature>
<feature type="domain" description="TIR" evidence="23">
    <location>
        <begin position="1328"/>
        <end position="1488"/>
    </location>
</feature>
<evidence type="ECO:0000256" key="21">
    <source>
        <dbReference type="SAM" id="Coils"/>
    </source>
</evidence>
<evidence type="ECO:0000256" key="1">
    <source>
        <dbReference type="ARBA" id="ARBA00004173"/>
    </source>
</evidence>
<dbReference type="PROSITE" id="PS50104">
    <property type="entry name" value="TIR"/>
    <property type="match status" value="1"/>
</dbReference>
<dbReference type="Proteomes" id="UP001166674">
    <property type="component" value="Unassembled WGS sequence"/>
</dbReference>
<dbReference type="Gene3D" id="1.20.120.340">
    <property type="entry name" value="Flagellar protein FliS"/>
    <property type="match status" value="1"/>
</dbReference>
<evidence type="ECO:0000256" key="8">
    <source>
        <dbReference type="ARBA" id="ARBA00022553"/>
    </source>
</evidence>
<keyword evidence="21" id="KW-0175">Coiled coil</keyword>
<dbReference type="PROSITE" id="PS51257">
    <property type="entry name" value="PROKAR_LIPOPROTEIN"/>
    <property type="match status" value="1"/>
</dbReference>
<protein>
    <recommendedName>
        <fullName evidence="19">TIR domain-containing adapter molecule 1</fullName>
    </recommendedName>
    <alternativeName>
        <fullName evidence="20">Toll-interleukin-1 receptor domain-containing adapter protein inducing interferon beta</fullName>
    </alternativeName>
</protein>
<evidence type="ECO:0000256" key="7">
    <source>
        <dbReference type="ARBA" id="ARBA00022499"/>
    </source>
</evidence>
<keyword evidence="9" id="KW-0399">Innate immunity</keyword>
<gene>
    <name evidence="24" type="ORF">SUZIE_163770</name>
</gene>
<dbReference type="GO" id="GO:0006915">
    <property type="term" value="P:apoptotic process"/>
    <property type="evidence" value="ECO:0007669"/>
    <property type="project" value="UniProtKB-KW"/>
</dbReference>
<evidence type="ECO:0000256" key="13">
    <source>
        <dbReference type="ARBA" id="ARBA00022859"/>
    </source>
</evidence>
<dbReference type="FunFam" id="3.40.50.10140:FF:000024">
    <property type="entry name" value="TIR domain-containing adapter molecule 1"/>
    <property type="match status" value="1"/>
</dbReference>
<dbReference type="GO" id="GO:0035666">
    <property type="term" value="P:TRIF-dependent toll-like receptor signaling pathway"/>
    <property type="evidence" value="ECO:0007669"/>
    <property type="project" value="InterPro"/>
</dbReference>
<keyword evidence="25" id="KW-1185">Reference proteome</keyword>